<dbReference type="AlphaFoldDB" id="A0A6A5T5I9"/>
<gene>
    <name evidence="2" type="ORF">CC80DRAFT_556532</name>
    <name evidence="1" type="ORF">CC80DRAFT_556557</name>
</gene>
<sequence length="183" mass="20743">MQSIVDDVVVDTLLQHALQVPEAAERGEQFLRQNSNATAAKSTAIVRDWKTRLIPVDQLRQELACTVQKVELSMRTLLVRSQVMEEAQKSHDLLMVQISHAELCVNEYLGLLEPDDNTFGDITRAVISNASTIPFTEDFVQKRLRELLVEERRRVEACFDAEEKRKIVAGYLKTNSSSVERSA</sequence>
<proteinExistence type="predicted"/>
<reference evidence="1" key="1">
    <citation type="journal article" date="2020" name="Stud. Mycol.">
        <title>101 Dothideomycetes genomes: a test case for predicting lifestyles and emergence of pathogens.</title>
        <authorList>
            <person name="Haridas S."/>
            <person name="Albert R."/>
            <person name="Binder M."/>
            <person name="Bloem J."/>
            <person name="Labutti K."/>
            <person name="Salamov A."/>
            <person name="Andreopoulos B."/>
            <person name="Baker S."/>
            <person name="Barry K."/>
            <person name="Bills G."/>
            <person name="Bluhm B."/>
            <person name="Cannon C."/>
            <person name="Castanera R."/>
            <person name="Culley D."/>
            <person name="Daum C."/>
            <person name="Ezra D."/>
            <person name="Gonzalez J."/>
            <person name="Henrissat B."/>
            <person name="Kuo A."/>
            <person name="Liang C."/>
            <person name="Lipzen A."/>
            <person name="Lutzoni F."/>
            <person name="Magnuson J."/>
            <person name="Mondo S."/>
            <person name="Nolan M."/>
            <person name="Ohm R."/>
            <person name="Pangilinan J."/>
            <person name="Park H.-J."/>
            <person name="Ramirez L."/>
            <person name="Alfaro M."/>
            <person name="Sun H."/>
            <person name="Tritt A."/>
            <person name="Yoshinaga Y."/>
            <person name="Zwiers L.-H."/>
            <person name="Turgeon B."/>
            <person name="Goodwin S."/>
            <person name="Spatafora J."/>
            <person name="Crous P."/>
            <person name="Grigoriev I."/>
        </authorList>
    </citation>
    <scope>NUCLEOTIDE SEQUENCE</scope>
    <source>
        <strain evidence="1">CBS 675.92</strain>
    </source>
</reference>
<keyword evidence="3" id="KW-1185">Reference proteome</keyword>
<protein>
    <submittedName>
        <fullName evidence="1">Uncharacterized protein</fullName>
    </submittedName>
</protein>
<organism evidence="1 3">
    <name type="scientific">Byssothecium circinans</name>
    <dbReference type="NCBI Taxonomy" id="147558"/>
    <lineage>
        <taxon>Eukaryota</taxon>
        <taxon>Fungi</taxon>
        <taxon>Dikarya</taxon>
        <taxon>Ascomycota</taxon>
        <taxon>Pezizomycotina</taxon>
        <taxon>Dothideomycetes</taxon>
        <taxon>Pleosporomycetidae</taxon>
        <taxon>Pleosporales</taxon>
        <taxon>Massarineae</taxon>
        <taxon>Massarinaceae</taxon>
        <taxon>Byssothecium</taxon>
    </lineage>
</organism>
<evidence type="ECO:0000313" key="3">
    <source>
        <dbReference type="Proteomes" id="UP000800035"/>
    </source>
</evidence>
<accession>A0A6A5T5I9</accession>
<evidence type="ECO:0000313" key="2">
    <source>
        <dbReference type="EMBL" id="KAF1948236.1"/>
    </source>
</evidence>
<name>A0A6A5T5I9_9PLEO</name>
<evidence type="ECO:0000313" key="1">
    <source>
        <dbReference type="EMBL" id="KAF1948215.1"/>
    </source>
</evidence>
<dbReference type="EMBL" id="ML977068">
    <property type="protein sequence ID" value="KAF1948236.1"/>
    <property type="molecule type" value="Genomic_DNA"/>
</dbReference>
<dbReference type="EMBL" id="ML977069">
    <property type="protein sequence ID" value="KAF1948215.1"/>
    <property type="molecule type" value="Genomic_DNA"/>
</dbReference>
<dbReference type="Proteomes" id="UP000800035">
    <property type="component" value="Unassembled WGS sequence"/>
</dbReference>